<protein>
    <recommendedName>
        <fullName evidence="1">NADPH-dependent FMN reductase-like domain-containing protein</fullName>
    </recommendedName>
</protein>
<comment type="caution">
    <text evidence="2">The sequence shown here is derived from an EMBL/GenBank/DDBJ whole genome shotgun (WGS) entry which is preliminary data.</text>
</comment>
<proteinExistence type="predicted"/>
<evidence type="ECO:0000313" key="3">
    <source>
        <dbReference type="Proteomes" id="UP000822476"/>
    </source>
</evidence>
<dbReference type="AlphaFoldDB" id="A0A8S9Z6F2"/>
<dbReference type="OrthoDB" id="68575at2759"/>
<dbReference type="InterPro" id="IPR050712">
    <property type="entry name" value="NAD(P)H-dep_reductase"/>
</dbReference>
<dbReference type="InterPro" id="IPR029039">
    <property type="entry name" value="Flavoprotein-like_sf"/>
</dbReference>
<dbReference type="Pfam" id="PF03358">
    <property type="entry name" value="FMN_red"/>
    <property type="match status" value="1"/>
</dbReference>
<dbReference type="PANTHER" id="PTHR30543">
    <property type="entry name" value="CHROMATE REDUCTASE"/>
    <property type="match status" value="1"/>
</dbReference>
<dbReference type="EMBL" id="JTDE01000634">
    <property type="protein sequence ID" value="KAF7260721.1"/>
    <property type="molecule type" value="Genomic_DNA"/>
</dbReference>
<dbReference type="PANTHER" id="PTHR30543:SF21">
    <property type="entry name" value="NAD(P)H-DEPENDENT FMN REDUCTASE LOT6"/>
    <property type="match status" value="1"/>
</dbReference>
<dbReference type="GO" id="GO:0016491">
    <property type="term" value="F:oxidoreductase activity"/>
    <property type="evidence" value="ECO:0007669"/>
    <property type="project" value="InterPro"/>
</dbReference>
<dbReference type="InterPro" id="IPR005025">
    <property type="entry name" value="FMN_Rdtase-like_dom"/>
</dbReference>
<accession>A0A8S9Z6F2</accession>
<dbReference type="Proteomes" id="UP000822476">
    <property type="component" value="Unassembled WGS sequence"/>
</dbReference>
<gene>
    <name evidence="2" type="ORF">EG68_01974</name>
</gene>
<evidence type="ECO:0000259" key="1">
    <source>
        <dbReference type="Pfam" id="PF03358"/>
    </source>
</evidence>
<dbReference type="GO" id="GO:0010181">
    <property type="term" value="F:FMN binding"/>
    <property type="evidence" value="ECO:0007669"/>
    <property type="project" value="TreeGrafter"/>
</dbReference>
<dbReference type="Gene3D" id="3.40.50.360">
    <property type="match status" value="1"/>
</dbReference>
<dbReference type="SUPFAM" id="SSF52218">
    <property type="entry name" value="Flavoproteins"/>
    <property type="match status" value="1"/>
</dbReference>
<sequence length="208" mass="22919">MNREILAGRTLLFASSVRPGRMNDRVLKLAERRLVLKGHSVTVVDPLHWKLPLLVNPWHFYANPVEQAPKQLKDLFELVNSAERLIFTTAEYNRSIPPALSNLIDHLPHSAYAFKPTGIIAYSAGSGGQLSAAQLRLMLSDLGCLVVPHHVVISNVEHKISVDGEPSGSKTILGEVDLMIDQVEYIGNAIKCSHTSTCAEPPKVHSYL</sequence>
<reference evidence="2" key="1">
    <citation type="submission" date="2019-07" db="EMBL/GenBank/DDBJ databases">
        <title>Annotation for the trematode Paragonimus miyazaki's.</title>
        <authorList>
            <person name="Choi Y.-J."/>
        </authorList>
    </citation>
    <scope>NUCLEOTIDE SEQUENCE</scope>
    <source>
        <strain evidence="2">Japan</strain>
    </source>
</reference>
<organism evidence="2 3">
    <name type="scientific">Paragonimus skrjabini miyazakii</name>
    <dbReference type="NCBI Taxonomy" id="59628"/>
    <lineage>
        <taxon>Eukaryota</taxon>
        <taxon>Metazoa</taxon>
        <taxon>Spiralia</taxon>
        <taxon>Lophotrochozoa</taxon>
        <taxon>Platyhelminthes</taxon>
        <taxon>Trematoda</taxon>
        <taxon>Digenea</taxon>
        <taxon>Plagiorchiida</taxon>
        <taxon>Troglotremata</taxon>
        <taxon>Troglotrematidae</taxon>
        <taxon>Paragonimus</taxon>
    </lineage>
</organism>
<evidence type="ECO:0000313" key="2">
    <source>
        <dbReference type="EMBL" id="KAF7260721.1"/>
    </source>
</evidence>
<feature type="domain" description="NADPH-dependent FMN reductase-like" evidence="1">
    <location>
        <begin position="10"/>
        <end position="155"/>
    </location>
</feature>
<dbReference type="GO" id="GO:0005829">
    <property type="term" value="C:cytosol"/>
    <property type="evidence" value="ECO:0007669"/>
    <property type="project" value="TreeGrafter"/>
</dbReference>
<name>A0A8S9Z6F2_9TREM</name>
<keyword evidence="3" id="KW-1185">Reference proteome</keyword>